<dbReference type="EMBL" id="SNVI01000005">
    <property type="protein sequence ID" value="TFE37642.1"/>
    <property type="molecule type" value="Genomic_DNA"/>
</dbReference>
<dbReference type="CDD" id="cd00085">
    <property type="entry name" value="HNHc"/>
    <property type="match status" value="1"/>
</dbReference>
<reference evidence="1 2" key="1">
    <citation type="submission" date="2019-03" db="EMBL/GenBank/DDBJ databases">
        <title>Complete Genome Sequence of Paraburkholderia dipogonis ICMP 19430T, a Nitrogen-fixing Symbiont of the South African Invasive Legume Dipogon lignosus in New Zealand.</title>
        <authorList>
            <person name="De Meyer S.E."/>
        </authorList>
    </citation>
    <scope>NUCLEOTIDE SEQUENCE [LARGE SCALE GENOMIC DNA]</scope>
    <source>
        <strain evidence="1 2">ICMP 19430</strain>
    </source>
</reference>
<proteinExistence type="predicted"/>
<dbReference type="AlphaFoldDB" id="A0A4Y8MJN4"/>
<keyword evidence="1" id="KW-0378">Hydrolase</keyword>
<evidence type="ECO:0000313" key="2">
    <source>
        <dbReference type="Proteomes" id="UP000297385"/>
    </source>
</evidence>
<protein>
    <submittedName>
        <fullName evidence="1">HNH endonuclease</fullName>
    </submittedName>
</protein>
<sequence>MSDATQLPANRAIVLRNATCAYCGRLFGVDQKESKEHVIGRRFVPKGTLAGQWNLILNACNDCNGDKSDLEDDISVISMMPDQFGQYAIDDQRLKDEVLRKSTKSQSRRTGKKVADSQEQITIGHAFGSGTLALNFTAPVQVEQARLYRLAHYHFRGFFYWLTYQRESNVGGFIRGGFFPLSACRRTDWGAPRLRWFMDLAREWDIRLCAIGADTFFKALVRRDPKGTEVWLWAFEWNHSIRVVGFAGNEGAVLSLLARAPDQATAVLSETEKEMIRFRPEVSLPEDQDDLFATFADW</sequence>
<gene>
    <name evidence="1" type="ORF">E2553_40245</name>
</gene>
<dbReference type="RefSeq" id="WP_134466164.1">
    <property type="nucleotide sequence ID" value="NZ_JBHMFL010000152.1"/>
</dbReference>
<comment type="caution">
    <text evidence="1">The sequence shown here is derived from an EMBL/GenBank/DDBJ whole genome shotgun (WGS) entry which is preliminary data.</text>
</comment>
<dbReference type="Proteomes" id="UP000297385">
    <property type="component" value="Unassembled WGS sequence"/>
</dbReference>
<dbReference type="InterPro" id="IPR003615">
    <property type="entry name" value="HNH_nuc"/>
</dbReference>
<name>A0A4Y8MJN4_9BURK</name>
<organism evidence="1 2">
    <name type="scientific">Paraburkholderia dipogonis</name>
    <dbReference type="NCBI Taxonomy" id="1211383"/>
    <lineage>
        <taxon>Bacteria</taxon>
        <taxon>Pseudomonadati</taxon>
        <taxon>Pseudomonadota</taxon>
        <taxon>Betaproteobacteria</taxon>
        <taxon>Burkholderiales</taxon>
        <taxon>Burkholderiaceae</taxon>
        <taxon>Paraburkholderia</taxon>
    </lineage>
</organism>
<accession>A0A4Y8MJN4</accession>
<keyword evidence="1" id="KW-0255">Endonuclease</keyword>
<dbReference type="GO" id="GO:0004519">
    <property type="term" value="F:endonuclease activity"/>
    <property type="evidence" value="ECO:0007669"/>
    <property type="project" value="UniProtKB-KW"/>
</dbReference>
<dbReference type="GeneID" id="97309478"/>
<evidence type="ECO:0000313" key="1">
    <source>
        <dbReference type="EMBL" id="TFE37642.1"/>
    </source>
</evidence>
<keyword evidence="1" id="KW-0540">Nuclease</keyword>